<reference evidence="3 4" key="1">
    <citation type="submission" date="2014-04" db="EMBL/GenBank/DDBJ databases">
        <authorList>
            <consortium name="DOE Joint Genome Institute"/>
            <person name="Kuo A."/>
            <person name="Tarkka M."/>
            <person name="Buscot F."/>
            <person name="Kohler A."/>
            <person name="Nagy L.G."/>
            <person name="Floudas D."/>
            <person name="Copeland A."/>
            <person name="Barry K.W."/>
            <person name="Cichocki N."/>
            <person name="Veneault-Fourrey C."/>
            <person name="LaButti K."/>
            <person name="Lindquist E.A."/>
            <person name="Lipzen A."/>
            <person name="Lundell T."/>
            <person name="Morin E."/>
            <person name="Murat C."/>
            <person name="Sun H."/>
            <person name="Tunlid A."/>
            <person name="Henrissat B."/>
            <person name="Grigoriev I.V."/>
            <person name="Hibbett D.S."/>
            <person name="Martin F."/>
            <person name="Nordberg H.P."/>
            <person name="Cantor M.N."/>
            <person name="Hua S.X."/>
        </authorList>
    </citation>
    <scope>NUCLEOTIDE SEQUENCE [LARGE SCALE GENOMIC DNA]</scope>
    <source>
        <strain evidence="3 4">F 1598</strain>
    </source>
</reference>
<evidence type="ECO:0000256" key="1">
    <source>
        <dbReference type="SAM" id="MobiDB-lite"/>
    </source>
</evidence>
<organism evidence="3 4">
    <name type="scientific">Piloderma croceum (strain F 1598)</name>
    <dbReference type="NCBI Taxonomy" id="765440"/>
    <lineage>
        <taxon>Eukaryota</taxon>
        <taxon>Fungi</taxon>
        <taxon>Dikarya</taxon>
        <taxon>Basidiomycota</taxon>
        <taxon>Agaricomycotina</taxon>
        <taxon>Agaricomycetes</taxon>
        <taxon>Agaricomycetidae</taxon>
        <taxon>Atheliales</taxon>
        <taxon>Atheliaceae</taxon>
        <taxon>Piloderma</taxon>
    </lineage>
</organism>
<keyword evidence="2" id="KW-0472">Membrane</keyword>
<feature type="transmembrane region" description="Helical" evidence="2">
    <location>
        <begin position="66"/>
        <end position="87"/>
    </location>
</feature>
<evidence type="ECO:0008006" key="5">
    <source>
        <dbReference type="Google" id="ProtNLM"/>
    </source>
</evidence>
<keyword evidence="4" id="KW-1185">Reference proteome</keyword>
<keyword evidence="2" id="KW-0812">Transmembrane</keyword>
<feature type="transmembrane region" description="Helical" evidence="2">
    <location>
        <begin position="41"/>
        <end position="59"/>
    </location>
</feature>
<dbReference type="InParanoid" id="A0A0C3G068"/>
<dbReference type="OrthoDB" id="3364107at2759"/>
<keyword evidence="2" id="KW-1133">Transmembrane helix</keyword>
<dbReference type="AlphaFoldDB" id="A0A0C3G068"/>
<dbReference type="STRING" id="765440.A0A0C3G068"/>
<protein>
    <recommendedName>
        <fullName evidence="5">MARVEL domain-containing protein</fullName>
    </recommendedName>
</protein>
<evidence type="ECO:0000313" key="4">
    <source>
        <dbReference type="Proteomes" id="UP000054166"/>
    </source>
</evidence>
<feature type="transmembrane region" description="Helical" evidence="2">
    <location>
        <begin position="7"/>
        <end position="29"/>
    </location>
</feature>
<dbReference type="EMBL" id="KN832989">
    <property type="protein sequence ID" value="KIM83956.1"/>
    <property type="molecule type" value="Genomic_DNA"/>
</dbReference>
<feature type="transmembrane region" description="Helical" evidence="2">
    <location>
        <begin position="125"/>
        <end position="145"/>
    </location>
</feature>
<dbReference type="HOGENOM" id="CLU_083413_1_0_1"/>
<name>A0A0C3G068_PILCF</name>
<gene>
    <name evidence="3" type="ORF">PILCRDRAFT_818986</name>
</gene>
<dbReference type="PANTHER" id="PTHR37451:SF1">
    <property type="entry name" value="MARVEL DOMAIN-CONTAINING PROTEIN"/>
    <property type="match status" value="1"/>
</dbReference>
<feature type="region of interest" description="Disordered" evidence="1">
    <location>
        <begin position="168"/>
        <end position="220"/>
    </location>
</feature>
<evidence type="ECO:0000313" key="3">
    <source>
        <dbReference type="EMBL" id="KIM83956.1"/>
    </source>
</evidence>
<proteinExistence type="predicted"/>
<sequence>MVLYIVRVAVFVLSIVFSVIVLGLAAYLQSLTNVELNFVDLAIATAVLTIVTLPVLLIVDLIRDGAFTSMVVVELSWLFVLWVLWLATGADAAQVSSNFFSSCDFVFSLSNQICHEVQAIVGFSFLIWLLLMVYSIVILVMAIIASTRGNSPWTSTVKRGNFLAPATGAQSGGGAAHSPIMHQHQYPPTQSSGATPPPLQGSYTGAAEVSELPHEGTSYA</sequence>
<evidence type="ECO:0000256" key="2">
    <source>
        <dbReference type="SAM" id="Phobius"/>
    </source>
</evidence>
<dbReference type="Proteomes" id="UP000054166">
    <property type="component" value="Unassembled WGS sequence"/>
</dbReference>
<reference evidence="4" key="2">
    <citation type="submission" date="2015-01" db="EMBL/GenBank/DDBJ databases">
        <title>Evolutionary Origins and Diversification of the Mycorrhizal Mutualists.</title>
        <authorList>
            <consortium name="DOE Joint Genome Institute"/>
            <consortium name="Mycorrhizal Genomics Consortium"/>
            <person name="Kohler A."/>
            <person name="Kuo A."/>
            <person name="Nagy L.G."/>
            <person name="Floudas D."/>
            <person name="Copeland A."/>
            <person name="Barry K.W."/>
            <person name="Cichocki N."/>
            <person name="Veneault-Fourrey C."/>
            <person name="LaButti K."/>
            <person name="Lindquist E.A."/>
            <person name="Lipzen A."/>
            <person name="Lundell T."/>
            <person name="Morin E."/>
            <person name="Murat C."/>
            <person name="Riley R."/>
            <person name="Ohm R."/>
            <person name="Sun H."/>
            <person name="Tunlid A."/>
            <person name="Henrissat B."/>
            <person name="Grigoriev I.V."/>
            <person name="Hibbett D.S."/>
            <person name="Martin F."/>
        </authorList>
    </citation>
    <scope>NUCLEOTIDE SEQUENCE [LARGE SCALE GENOMIC DNA]</scope>
    <source>
        <strain evidence="4">F 1598</strain>
    </source>
</reference>
<dbReference type="PANTHER" id="PTHR37451">
    <property type="entry name" value="MARVEL DOMAIN"/>
    <property type="match status" value="1"/>
</dbReference>
<accession>A0A0C3G068</accession>